<evidence type="ECO:0000313" key="2">
    <source>
        <dbReference type="Proteomes" id="UP000238312"/>
    </source>
</evidence>
<keyword evidence="2" id="KW-1185">Reference proteome</keyword>
<organism evidence="1 2">
    <name type="scientific">Nonomuraea fuscirosea</name>
    <dbReference type="NCBI Taxonomy" id="1291556"/>
    <lineage>
        <taxon>Bacteria</taxon>
        <taxon>Bacillati</taxon>
        <taxon>Actinomycetota</taxon>
        <taxon>Actinomycetes</taxon>
        <taxon>Streptosporangiales</taxon>
        <taxon>Streptosporangiaceae</taxon>
        <taxon>Nonomuraea</taxon>
    </lineage>
</organism>
<protein>
    <submittedName>
        <fullName evidence="1">Uncharacterized protein</fullName>
    </submittedName>
</protein>
<dbReference type="EMBL" id="PVNG01000045">
    <property type="protein sequence ID" value="PRX46315.1"/>
    <property type="molecule type" value="Genomic_DNA"/>
</dbReference>
<comment type="caution">
    <text evidence="1">The sequence shown here is derived from an EMBL/GenBank/DDBJ whole genome shotgun (WGS) entry which is preliminary data.</text>
</comment>
<reference evidence="1 2" key="1">
    <citation type="submission" date="2018-03" db="EMBL/GenBank/DDBJ databases">
        <title>Genomic Encyclopedia of Type Strains, Phase III (KMG-III): the genomes of soil and plant-associated and newly described type strains.</title>
        <authorList>
            <person name="Whitman W."/>
        </authorList>
    </citation>
    <scope>NUCLEOTIDE SEQUENCE [LARGE SCALE GENOMIC DNA]</scope>
    <source>
        <strain evidence="1 2">CGMCC 4.7104</strain>
    </source>
</reference>
<dbReference type="RefSeq" id="WP_106253071.1">
    <property type="nucleotide sequence ID" value="NZ_PVNG01000045.1"/>
</dbReference>
<dbReference type="OrthoDB" id="5502728at2"/>
<dbReference type="AlphaFoldDB" id="A0A2T0LRV3"/>
<proteinExistence type="predicted"/>
<sequence length="347" mass="38018">MENFGFRLPDGAELISHTGDEIKMTVAIPTDQDGFFGRQCPGCSRLFRIDADDYEALPDEVELWCVYCGHHAEHSEFITQQQLDRATRAMGDYAVQMIGQQLDSTLSGLFGSSRPPRSSRGGFGVEFSFQPGPPFVPQPLPGIDEERLIRIRSCAGCGLRYAVFADHRFCPQCGQLPAKTVAEDALAAETARLDALTQVPEQAAAALREQGAFDRILTDTLSNVAGIVETLAGAAFRTAVPNSNQLLVGKGNVFQRLDHAADLFVTAGYPDLRTLLDAATWQRLLETWAKRHVFIHNDGMVDSKYLTKVPASTSRIGQRLAVTEPECRQVIADTRALCTAIATIFNL</sequence>
<accession>A0A2T0LRV3</accession>
<name>A0A2T0LRV3_9ACTN</name>
<dbReference type="Proteomes" id="UP000238312">
    <property type="component" value="Unassembled WGS sequence"/>
</dbReference>
<evidence type="ECO:0000313" key="1">
    <source>
        <dbReference type="EMBL" id="PRX46315.1"/>
    </source>
</evidence>
<gene>
    <name evidence="1" type="ORF">B0I32_1454</name>
</gene>